<dbReference type="RefSeq" id="XP_001792518.1">
    <property type="nucleotide sequence ID" value="XM_001792466.1"/>
</dbReference>
<feature type="region of interest" description="Disordered" evidence="2">
    <location>
        <begin position="26"/>
        <end position="57"/>
    </location>
</feature>
<proteinExistence type="predicted"/>
<dbReference type="VEuPathDB" id="FungiDB:JI435_018940"/>
<dbReference type="HOGENOM" id="CLU_266187_0_0_1"/>
<dbReference type="Proteomes" id="UP000001055">
    <property type="component" value="Unassembled WGS sequence"/>
</dbReference>
<organism evidence="3 4">
    <name type="scientific">Phaeosphaeria nodorum (strain SN15 / ATCC MYA-4574 / FGSC 10173)</name>
    <name type="common">Glume blotch fungus</name>
    <name type="synonym">Parastagonospora nodorum</name>
    <dbReference type="NCBI Taxonomy" id="321614"/>
    <lineage>
        <taxon>Eukaryota</taxon>
        <taxon>Fungi</taxon>
        <taxon>Dikarya</taxon>
        <taxon>Ascomycota</taxon>
        <taxon>Pezizomycotina</taxon>
        <taxon>Dothideomycetes</taxon>
        <taxon>Pleosporomycetidae</taxon>
        <taxon>Pleosporales</taxon>
        <taxon>Pleosporineae</taxon>
        <taxon>Phaeosphaeriaceae</taxon>
        <taxon>Parastagonospora</taxon>
    </lineage>
</organism>
<accession>Q0V270</accession>
<dbReference type="VEuPathDB" id="FungiDB:JI435_301180"/>
<feature type="compositionally biased region" description="Acidic residues" evidence="2">
    <location>
        <begin position="1223"/>
        <end position="1246"/>
    </location>
</feature>
<dbReference type="GeneID" id="5969368"/>
<feature type="region of interest" description="Disordered" evidence="2">
    <location>
        <begin position="1221"/>
        <end position="1246"/>
    </location>
</feature>
<evidence type="ECO:0000313" key="4">
    <source>
        <dbReference type="Proteomes" id="UP000001055"/>
    </source>
</evidence>
<name>Q0V270_PHANO</name>
<dbReference type="AlphaFoldDB" id="Q0V270"/>
<dbReference type="KEGG" id="pno:SNOG_01894"/>
<dbReference type="EMBL" id="CH445327">
    <property type="protein sequence ID" value="EAT90106.2"/>
    <property type="molecule type" value="Genomic_DNA"/>
</dbReference>
<keyword evidence="1" id="KW-0175">Coiled coil</keyword>
<evidence type="ECO:0000313" key="3">
    <source>
        <dbReference type="EMBL" id="EAT90106.2"/>
    </source>
</evidence>
<evidence type="ECO:0000256" key="1">
    <source>
        <dbReference type="SAM" id="Coils"/>
    </source>
</evidence>
<dbReference type="VEuPathDB" id="FungiDB:JI435_427300"/>
<protein>
    <submittedName>
        <fullName evidence="3">Uncharacterized protein</fullName>
    </submittedName>
</protein>
<feature type="coiled-coil region" evidence="1">
    <location>
        <begin position="1131"/>
        <end position="1158"/>
    </location>
</feature>
<feature type="region of interest" description="Disordered" evidence="2">
    <location>
        <begin position="892"/>
        <end position="920"/>
    </location>
</feature>
<gene>
    <name evidence="3" type="ORF">SNOG_01894</name>
</gene>
<dbReference type="eggNOG" id="ENOG502R8SH">
    <property type="taxonomic scope" value="Eukaryota"/>
</dbReference>
<sequence>MAIDNEQGAAHLRRSLVLRNVLDTEREDPCKQTADAETVSSTAYPNPNLGASEDLGNDVDSLIPGSNLEEIREWLDLQCGEEQARIDWSVPRITLTDDQRKLKRGLNTDVLKRIKKGYGPRPSKFEDLLWPLRMNDDVAKFLTKPIIETPQEMEHVLRNWNRHVGVPVEDADAREVLIATMYARIKYLNGSLSYRRSADAHDITSQKLLHAVHAYRLETVHFSTTDTCELMTIILAHLGYAIPDIDQDLKYLLFYTLVSERQFLAHTANATTAHRLEQQITAAKRMRDHETLDKYSRQMNNWATTIWLNNCTIIADRVRLARRNVQSRALGEFQHLTILQTAQKIVLRQRISRGAPPSDKLIPREIWLPEHSLACDNALTALNEAADDHLSEFLASLRVATSNINGMHNVAHARILTRAIKFAGLDLPQDMSEGQRLGIVNARLEHAGTMNMISDAVEAITETKVKSREMVDVIGNMDGKFGDVLDAVEVVGKEFEDLVMLLDGEPAVDGWGEEWEDSEGEGGGSLDFAILELLLTILTVDPNIVKVGSESSLEDSKMDLKIILSDNYQADPGTSKSTPSTHRPLASICASLNLHVDLLNYNDIPPNDTPLSRFAHATTVFALATILLIVKKRWRPVRHVFCMRADFFREINIIIDQVKRGKLLPWQPFWQWFELFEARTFNIWNTKMQRYATGYAINKLEVFGLIRQLCDELGNIANSRLEWARLEMNQACMEMGVLDREDELEKHMVMVTDVIVQDCKDRGSLLLFEVLTKKVLDGRKFSMHWVLDTWIDYCFFHPHQLYNENASKAAMIHSLHYTGPSRYTVRSACLRLGSFTMLQAHEIVTSAPKLRGACEKCTVKYTAKAPERKAKREAKREADKVLDALKPVNKDSRVKKSNPVDTSITYGTVMPKNKDNRKADKFTNDRFRGQKSYSVDSTVTGMSLDYDKTLKTYSQSASTRKISAINTQVGSLSVQTPQNRVQIPDILLAEAAVQPPTPPPPARVVKNPDAIIRSAFLFANITPDILRYTPPTHDSKLELRLEDQITRFALATHLQLVEQYYRPQITDQRLDARKDFFKEVDQLLKLTEKRVLNPWWPLKVWLPVYKQRSRRVWGSQAIGKGHKLEACAICRNLLDELIVAARGELDSAEKQIRALCKEMGGVVEEKEIQRRLGQVKQGVADDCSMRGCLRLKEILTPQMLQDVKFSSKWQGDCKTRAIMLGDENMEEEKEEDKEQQQEEQEEDEAE</sequence>
<evidence type="ECO:0000256" key="2">
    <source>
        <dbReference type="SAM" id="MobiDB-lite"/>
    </source>
</evidence>
<dbReference type="InParanoid" id="Q0V270"/>
<reference evidence="4" key="1">
    <citation type="journal article" date="2007" name="Plant Cell">
        <title>Dothideomycete-plant interactions illuminated by genome sequencing and EST analysis of the wheat pathogen Stagonospora nodorum.</title>
        <authorList>
            <person name="Hane J.K."/>
            <person name="Lowe R.G."/>
            <person name="Solomon P.S."/>
            <person name="Tan K.C."/>
            <person name="Schoch C.L."/>
            <person name="Spatafora J.W."/>
            <person name="Crous P.W."/>
            <person name="Kodira C."/>
            <person name="Birren B.W."/>
            <person name="Galagan J.E."/>
            <person name="Torriani S.F."/>
            <person name="McDonald B.A."/>
            <person name="Oliver R.P."/>
        </authorList>
    </citation>
    <scope>NUCLEOTIDE SEQUENCE [LARGE SCALE GENOMIC DNA]</scope>
    <source>
        <strain evidence="4">SN15 / ATCC MYA-4574 / FGSC 10173</strain>
    </source>
</reference>